<sequence length="43" mass="5120">MGYFKGKQFKQDIILVAVGYYYRFSLSYRDVSEILCAYETLHC</sequence>
<evidence type="ECO:0000313" key="2">
    <source>
        <dbReference type="Proteomes" id="UP000014023"/>
    </source>
</evidence>
<comment type="caution">
    <text evidence="1">The sequence shown here is derived from an EMBL/GenBank/DDBJ whole genome shotgun (WGS) entry which is preliminary data.</text>
</comment>
<proteinExistence type="predicted"/>
<evidence type="ECO:0000313" key="1">
    <source>
        <dbReference type="EMBL" id="EOO61984.1"/>
    </source>
</evidence>
<reference evidence="1 2" key="1">
    <citation type="submission" date="2012-12" db="EMBL/GenBank/DDBJ databases">
        <title>The Genome Sequence of Bacillus cereus VD196.</title>
        <authorList>
            <consortium name="The Broad Institute Genome Sequencing Platform"/>
            <consortium name="The Broad Institute Genome Sequencing Center for Infectious Disease"/>
            <person name="Feldgarden M."/>
            <person name="Van der Auwera G.A."/>
            <person name="Mahillon J."/>
            <person name="Duprez V."/>
            <person name="Timmery S."/>
            <person name="Mattelet C."/>
            <person name="Dierick K."/>
            <person name="Sun M."/>
            <person name="Yu Z."/>
            <person name="Zhu L."/>
            <person name="Hu X."/>
            <person name="Shank E.B."/>
            <person name="Swiecicka I."/>
            <person name="Hansen B.M."/>
            <person name="Andrup L."/>
            <person name="Walker B."/>
            <person name="Young S.K."/>
            <person name="Zeng Q."/>
            <person name="Gargeya S."/>
            <person name="Fitzgerald M."/>
            <person name="Haas B."/>
            <person name="Abouelleil A."/>
            <person name="Alvarado L."/>
            <person name="Arachchi H.M."/>
            <person name="Berlin A.M."/>
            <person name="Chapman S.B."/>
            <person name="Dewar J."/>
            <person name="Goldberg J."/>
            <person name="Griggs A."/>
            <person name="Gujja S."/>
            <person name="Hansen M."/>
            <person name="Howarth C."/>
            <person name="Imamovic A."/>
            <person name="Larimer J."/>
            <person name="McCowan C."/>
            <person name="Murphy C."/>
            <person name="Neiman D."/>
            <person name="Pearson M."/>
            <person name="Priest M."/>
            <person name="Roberts A."/>
            <person name="Saif S."/>
            <person name="Shea T."/>
            <person name="Sisk P."/>
            <person name="Sykes S."/>
            <person name="Wortman J."/>
            <person name="Nusbaum C."/>
            <person name="Birren B."/>
        </authorList>
    </citation>
    <scope>NUCLEOTIDE SEQUENCE [LARGE SCALE GENOMIC DNA]</scope>
    <source>
        <strain evidence="1 2">VD196</strain>
    </source>
</reference>
<evidence type="ECO:0008006" key="3">
    <source>
        <dbReference type="Google" id="ProtNLM"/>
    </source>
</evidence>
<dbReference type="AlphaFoldDB" id="A0A9W5V619"/>
<name>A0A9W5V619_BACCE</name>
<dbReference type="EMBL" id="AHFL01000057">
    <property type="protein sequence ID" value="EOO61984.1"/>
    <property type="molecule type" value="Genomic_DNA"/>
</dbReference>
<gene>
    <name evidence="1" type="ORF">IKE_05774</name>
</gene>
<organism evidence="1 2">
    <name type="scientific">Bacillus cereus VD196</name>
    <dbReference type="NCBI Taxonomy" id="1053243"/>
    <lineage>
        <taxon>Bacteria</taxon>
        <taxon>Bacillati</taxon>
        <taxon>Bacillota</taxon>
        <taxon>Bacilli</taxon>
        <taxon>Bacillales</taxon>
        <taxon>Bacillaceae</taxon>
        <taxon>Bacillus</taxon>
        <taxon>Bacillus cereus group</taxon>
    </lineage>
</organism>
<protein>
    <recommendedName>
        <fullName evidence="3">IS6 family transposase</fullName>
    </recommendedName>
</protein>
<dbReference type="Proteomes" id="UP000014023">
    <property type="component" value="Unassembled WGS sequence"/>
</dbReference>
<accession>A0A9W5V619</accession>